<dbReference type="OrthoDB" id="9774318at2"/>
<dbReference type="HOGENOM" id="CLU_017495_0_0_5"/>
<accession>G2KN51</accession>
<dbReference type="SUPFAM" id="SSF53474">
    <property type="entry name" value="alpha/beta-Hydrolases"/>
    <property type="match status" value="1"/>
</dbReference>
<dbReference type="RefSeq" id="WP_014102607.1">
    <property type="nucleotide sequence ID" value="NC_016026.1"/>
</dbReference>
<dbReference type="GO" id="GO:0016787">
    <property type="term" value="F:hydrolase activity"/>
    <property type="evidence" value="ECO:0007669"/>
    <property type="project" value="UniProtKB-KW"/>
</dbReference>
<dbReference type="eggNOG" id="COG4553">
    <property type="taxonomic scope" value="Bacteria"/>
</dbReference>
<dbReference type="InterPro" id="IPR051321">
    <property type="entry name" value="PHA/PHB_synthase"/>
</dbReference>
<dbReference type="NCBIfam" id="TIGR01849">
    <property type="entry name" value="PHB_depoly_PhaZ"/>
    <property type="match status" value="1"/>
</dbReference>
<dbReference type="Pfam" id="PF06850">
    <property type="entry name" value="PHB_depo_C"/>
    <property type="match status" value="1"/>
</dbReference>
<keyword evidence="3" id="KW-1185">Reference proteome</keyword>
<dbReference type="EMBL" id="CP002382">
    <property type="protein sequence ID" value="AEP09384.1"/>
    <property type="molecule type" value="Genomic_DNA"/>
</dbReference>
<dbReference type="PIRSF" id="PIRSF020818">
    <property type="entry name" value="PHB_depoly_PhaZ"/>
    <property type="match status" value="1"/>
</dbReference>
<gene>
    <name evidence="2" type="primary">phaZ</name>
    <name evidence="2" type="ordered locus">MICA_1056</name>
</gene>
<keyword evidence="2" id="KW-0378">Hydrolase</keyword>
<dbReference type="InterPro" id="IPR029058">
    <property type="entry name" value="AB_hydrolase_fold"/>
</dbReference>
<dbReference type="AlphaFoldDB" id="G2KN51"/>
<dbReference type="PANTHER" id="PTHR36837">
    <property type="entry name" value="POLY(3-HYDROXYALKANOATE) POLYMERASE SUBUNIT PHAC"/>
    <property type="match status" value="1"/>
</dbReference>
<evidence type="ECO:0000259" key="1">
    <source>
        <dbReference type="Pfam" id="PF06850"/>
    </source>
</evidence>
<organism evidence="2 3">
    <name type="scientific">Micavibrio aeruginosavorus (strain ARL-13)</name>
    <dbReference type="NCBI Taxonomy" id="856793"/>
    <lineage>
        <taxon>Bacteria</taxon>
        <taxon>Pseudomonadati</taxon>
        <taxon>Bdellovibrionota</taxon>
        <taxon>Bdellovibrionia</taxon>
        <taxon>Bdellovibrionales</taxon>
        <taxon>Pseudobdellovibrionaceae</taxon>
        <taxon>Micavibrio</taxon>
    </lineage>
</organism>
<dbReference type="PANTHER" id="PTHR36837:SF4">
    <property type="entry name" value="BLR0908 PROTEIN"/>
    <property type="match status" value="1"/>
</dbReference>
<proteinExistence type="predicted"/>
<feature type="domain" description="PHB de-polymerase C-terminal" evidence="1">
    <location>
        <begin position="203"/>
        <end position="410"/>
    </location>
</feature>
<dbReference type="STRING" id="856793.MICA_1056"/>
<dbReference type="Proteomes" id="UP000009286">
    <property type="component" value="Chromosome"/>
</dbReference>
<dbReference type="InterPro" id="IPR009656">
    <property type="entry name" value="PHB_depo_C"/>
</dbReference>
<sequence length="461" mass="52356">MLYHLFDIHHAFMTPARLTAEMTRNAWANPNNPLSYTPLGRTIAAGAELFERSTRKFAKPEFGLKTTQIDGRTVDVLEHIVSERPFCNLIHFRRMERRDDPRVLIVAPMSGHYATLLRGTVEALLPHHDVYITDWKDARQVPLAEGRFDLDSYIAYVREFLTLLGPDVHVVAVRQPAVPVFAAVALMEADEDPNTPLSMTLMGGPIDTRVSKTAVTELAEERPLSWFEKTVVSPVPFYYPGAHRRVYPGFLQLSGFMSMNLDRHVGSHVEFYNHLVQGDGESAERHRDFYDEYLAVMDMDADFYLQTVETVFQKHALPKGEMTWKDPLSGRVHRVDPSAIRKTALLTIEGELDDISAHGQTTAAHVIATNLPAEKQFHHFQENVGHYGIFNGSRWRTLIMPRIRHFMRAHDSKRDPIPSDDLKKIPDIAPTHWDVRVHGIDAVRARSAKAKKSEKTAEAAE</sequence>
<dbReference type="InterPro" id="IPR010915">
    <property type="entry name" value="PHB_depoly_PhaZ"/>
</dbReference>
<dbReference type="KEGG" id="mai:MICA_1056"/>
<dbReference type="EC" id="3.1.1.-" evidence="2"/>
<reference evidence="2 3" key="1">
    <citation type="journal article" date="2011" name="BMC Genomics">
        <title>Genomic insights into an obligate epibiotic bacterial predator: Micavibrio aeruginosavorus ARL-13.</title>
        <authorList>
            <person name="Wang Z."/>
            <person name="Kadouri D."/>
            <person name="Wu M."/>
        </authorList>
    </citation>
    <scope>NUCLEOTIDE SEQUENCE [LARGE SCALE GENOMIC DNA]</scope>
    <source>
        <strain evidence="2 3">ARL-13</strain>
    </source>
</reference>
<protein>
    <submittedName>
        <fullName evidence="2">Polyhydroxyalkanoate depolymerase, intracellular family protein</fullName>
        <ecNumber evidence="2">3.1.1.-</ecNumber>
    </submittedName>
</protein>
<evidence type="ECO:0000313" key="2">
    <source>
        <dbReference type="EMBL" id="AEP09384.1"/>
    </source>
</evidence>
<evidence type="ECO:0000313" key="3">
    <source>
        <dbReference type="Proteomes" id="UP000009286"/>
    </source>
</evidence>
<name>G2KN51_MICAA</name>